<comment type="subunit">
    <text evidence="10">Forms a ring-shaped head-to-tail homodimer around DNA.</text>
</comment>
<keyword evidence="6 10" id="KW-0548">Nucleotidyltransferase</keyword>
<dbReference type="Proteomes" id="UP000767854">
    <property type="component" value="Unassembled WGS sequence"/>
</dbReference>
<dbReference type="SUPFAM" id="SSF55979">
    <property type="entry name" value="DNA clamp"/>
    <property type="match status" value="3"/>
</dbReference>
<dbReference type="NCBIfam" id="TIGR00663">
    <property type="entry name" value="dnan"/>
    <property type="match status" value="1"/>
</dbReference>
<accession>A0ABS2MNM9</accession>
<comment type="subcellular location">
    <subcellularLocation>
        <location evidence="1 10">Cytoplasm</location>
    </subcellularLocation>
</comment>
<dbReference type="CDD" id="cd00140">
    <property type="entry name" value="beta_clamp"/>
    <property type="match status" value="1"/>
</dbReference>
<dbReference type="InterPro" id="IPR022637">
    <property type="entry name" value="DNA_polIII_beta_cen"/>
</dbReference>
<keyword evidence="15" id="KW-1185">Reference proteome</keyword>
<evidence type="ECO:0000256" key="9">
    <source>
        <dbReference type="ARBA" id="ARBA00023125"/>
    </source>
</evidence>
<dbReference type="InterPro" id="IPR022634">
    <property type="entry name" value="DNA_polIII_beta_N"/>
</dbReference>
<dbReference type="RefSeq" id="WP_204661931.1">
    <property type="nucleotide sequence ID" value="NZ_JAFBDT010000002.1"/>
</dbReference>
<keyword evidence="7 10" id="KW-0235">DNA replication</keyword>
<gene>
    <name evidence="14" type="ORF">JOC49_000520</name>
</gene>
<evidence type="ECO:0000256" key="10">
    <source>
        <dbReference type="PIRNR" id="PIRNR000804"/>
    </source>
</evidence>
<dbReference type="InterPro" id="IPR046938">
    <property type="entry name" value="DNA_clamp_sf"/>
</dbReference>
<dbReference type="Pfam" id="PF00712">
    <property type="entry name" value="DNA_pol3_beta"/>
    <property type="match status" value="1"/>
</dbReference>
<dbReference type="InterPro" id="IPR001001">
    <property type="entry name" value="DNA_polIII_beta"/>
</dbReference>
<feature type="domain" description="DNA polymerase III beta sliding clamp N-terminal" evidence="11">
    <location>
        <begin position="1"/>
        <end position="119"/>
    </location>
</feature>
<dbReference type="GO" id="GO:0003887">
    <property type="term" value="F:DNA-directed DNA polymerase activity"/>
    <property type="evidence" value="ECO:0007669"/>
    <property type="project" value="UniProtKB-EC"/>
</dbReference>
<evidence type="ECO:0000313" key="15">
    <source>
        <dbReference type="Proteomes" id="UP000767854"/>
    </source>
</evidence>
<dbReference type="PANTHER" id="PTHR30478">
    <property type="entry name" value="DNA POLYMERASE III SUBUNIT BETA"/>
    <property type="match status" value="1"/>
</dbReference>
<dbReference type="PIRSF" id="PIRSF000804">
    <property type="entry name" value="DNA_pol_III_b"/>
    <property type="match status" value="1"/>
</dbReference>
<sequence length="368" mass="41447">MKFKCQQNELSTAINLVTKAISSKSTLPILSGIYLETKNNKLRLIGNDLNLSIETFIEANVEIEGSIVIPARLFSELIRKLPNAEIEFEITSTNGVSIKCMDSNYKLVGLPGNEYPELPIIEDKNSFLMDRDLFSNMIRQTHFAISQDEARPVLTGALLEIDKERFNMVAIDGFRMAIKKAIVKTDLSRKAVVPGRTLSEIGKIISQMDEKGDLRISFDENQVLFSFASLKVYSRLLAGEFINYNQILPSEFKSNARLDTDEFLTAIDRSFLMARENKNIAVKLEVKDDYIMISSNSEMGSSAEKVSIKLEGPDLDIGFNPKYLMDALKVIDSEHIKIEFINNVSPCVITPEDSDTYIYLVLPCRISK</sequence>
<feature type="domain" description="DNA polymerase III beta sliding clamp central" evidence="12">
    <location>
        <begin position="130"/>
        <end position="241"/>
    </location>
</feature>
<evidence type="ECO:0000256" key="6">
    <source>
        <dbReference type="ARBA" id="ARBA00022695"/>
    </source>
</evidence>
<evidence type="ECO:0000256" key="5">
    <source>
        <dbReference type="ARBA" id="ARBA00022679"/>
    </source>
</evidence>
<dbReference type="PANTHER" id="PTHR30478:SF0">
    <property type="entry name" value="BETA SLIDING CLAMP"/>
    <property type="match status" value="1"/>
</dbReference>
<evidence type="ECO:0000256" key="1">
    <source>
        <dbReference type="ARBA" id="ARBA00004496"/>
    </source>
</evidence>
<feature type="domain" description="DNA polymerase III beta sliding clamp C-terminal" evidence="13">
    <location>
        <begin position="246"/>
        <end position="365"/>
    </location>
</feature>
<evidence type="ECO:0000313" key="14">
    <source>
        <dbReference type="EMBL" id="MBM7561006.1"/>
    </source>
</evidence>
<evidence type="ECO:0000256" key="2">
    <source>
        <dbReference type="ARBA" id="ARBA00010752"/>
    </source>
</evidence>
<evidence type="ECO:0000259" key="13">
    <source>
        <dbReference type="Pfam" id="PF02768"/>
    </source>
</evidence>
<evidence type="ECO:0000256" key="8">
    <source>
        <dbReference type="ARBA" id="ARBA00022932"/>
    </source>
</evidence>
<protein>
    <recommendedName>
        <fullName evidence="3 10">Beta sliding clamp</fullName>
    </recommendedName>
</protein>
<evidence type="ECO:0000256" key="3">
    <source>
        <dbReference type="ARBA" id="ARBA00021035"/>
    </source>
</evidence>
<proteinExistence type="inferred from homology"/>
<comment type="similarity">
    <text evidence="2 10">Belongs to the beta sliding clamp family.</text>
</comment>
<comment type="function">
    <text evidence="10">Confers DNA tethering and processivity to DNA polymerases and other proteins. Acts as a clamp, forming a ring around DNA (a reaction catalyzed by the clamp-loading complex) which diffuses in an ATP-independent manner freely and bidirectionally along dsDNA. Initially characterized for its ability to contact the catalytic subunit of DNA polymerase III (Pol III), a complex, multichain enzyme responsible for most of the replicative synthesis in bacteria; Pol III exhibits 3'-5' exonuclease proofreading activity. The beta chain is required for initiation of replication as well as for processivity of DNA replication.</text>
</comment>
<dbReference type="Gene3D" id="3.70.10.10">
    <property type="match status" value="1"/>
</dbReference>
<reference evidence="14 15" key="1">
    <citation type="submission" date="2021-01" db="EMBL/GenBank/DDBJ databases">
        <title>Genomic Encyclopedia of Type Strains, Phase IV (KMG-IV): sequencing the most valuable type-strain genomes for metagenomic binning, comparative biology and taxonomic classification.</title>
        <authorList>
            <person name="Goeker M."/>
        </authorList>
    </citation>
    <scope>NUCLEOTIDE SEQUENCE [LARGE SCALE GENOMIC DNA]</scope>
    <source>
        <strain evidence="14 15">DSM 24436</strain>
    </source>
</reference>
<keyword evidence="8 10" id="KW-0239">DNA-directed DNA polymerase</keyword>
<keyword evidence="4 10" id="KW-0963">Cytoplasm</keyword>
<name>A0ABS2MNM9_9FIRM</name>
<dbReference type="Pfam" id="PF02768">
    <property type="entry name" value="DNA_pol3_beta_3"/>
    <property type="match status" value="1"/>
</dbReference>
<dbReference type="SMART" id="SM00480">
    <property type="entry name" value="POL3Bc"/>
    <property type="match status" value="1"/>
</dbReference>
<dbReference type="Gene3D" id="3.10.150.10">
    <property type="entry name" value="DNA Polymerase III, subunit A, domain 2"/>
    <property type="match status" value="1"/>
</dbReference>
<comment type="caution">
    <text evidence="14">The sequence shown here is derived from an EMBL/GenBank/DDBJ whole genome shotgun (WGS) entry which is preliminary data.</text>
</comment>
<evidence type="ECO:0000259" key="12">
    <source>
        <dbReference type="Pfam" id="PF02767"/>
    </source>
</evidence>
<keyword evidence="9" id="KW-0238">DNA-binding</keyword>
<evidence type="ECO:0000259" key="11">
    <source>
        <dbReference type="Pfam" id="PF00712"/>
    </source>
</evidence>
<organism evidence="14 15">
    <name type="scientific">Fusibacter tunisiensis</name>
    <dbReference type="NCBI Taxonomy" id="1008308"/>
    <lineage>
        <taxon>Bacteria</taxon>
        <taxon>Bacillati</taxon>
        <taxon>Bacillota</taxon>
        <taxon>Clostridia</taxon>
        <taxon>Eubacteriales</taxon>
        <taxon>Eubacteriales Family XII. Incertae Sedis</taxon>
        <taxon>Fusibacter</taxon>
    </lineage>
</organism>
<keyword evidence="5 10" id="KW-0808">Transferase</keyword>
<dbReference type="Pfam" id="PF02767">
    <property type="entry name" value="DNA_pol3_beta_2"/>
    <property type="match status" value="1"/>
</dbReference>
<evidence type="ECO:0000256" key="4">
    <source>
        <dbReference type="ARBA" id="ARBA00022490"/>
    </source>
</evidence>
<dbReference type="InterPro" id="IPR022635">
    <property type="entry name" value="DNA_polIII_beta_C"/>
</dbReference>
<dbReference type="EMBL" id="JAFBDT010000002">
    <property type="protein sequence ID" value="MBM7561006.1"/>
    <property type="molecule type" value="Genomic_DNA"/>
</dbReference>
<evidence type="ECO:0000256" key="7">
    <source>
        <dbReference type="ARBA" id="ARBA00022705"/>
    </source>
</evidence>